<feature type="region of interest" description="Disordered" evidence="1">
    <location>
        <begin position="50"/>
        <end position="71"/>
    </location>
</feature>
<keyword evidence="2" id="KW-0378">Hydrolase</keyword>
<dbReference type="SUPFAM" id="SSF53474">
    <property type="entry name" value="alpha/beta-Hydrolases"/>
    <property type="match status" value="1"/>
</dbReference>
<evidence type="ECO:0000313" key="3">
    <source>
        <dbReference type="Proteomes" id="UP000639051"/>
    </source>
</evidence>
<protein>
    <submittedName>
        <fullName evidence="2">Alpha/beta hydrolase</fullName>
    </submittedName>
</protein>
<dbReference type="RefSeq" id="WP_189694743.1">
    <property type="nucleotide sequence ID" value="NZ_BNCM01000013.1"/>
</dbReference>
<proteinExistence type="predicted"/>
<gene>
    <name evidence="2" type="ORF">JJE72_00895</name>
</gene>
<sequence>MSAVDGSPPPKPLLRQVGRACWIAWGVALDAAYAAARQVAALRARRGRRIAEGPAGTPTVRTTSEPPRGGRPPAVALIPGIYEPAAFLDPLRRWLEERGHQVAVVEELGWNLRTIPDSAALVAGRLRELGLSDVLVVAHSKGGLIGKELLVTEPGLVRGMISVSTPYSGHPFSRVAPTPALRAFGASDPVMLALAAERAVNASIVSIGAEVDPIVVGGTRLEGARNICLPLVGHFRILSNPVFLTVLDRLLDKAADSGNSLPETGTAGYE</sequence>
<evidence type="ECO:0000256" key="1">
    <source>
        <dbReference type="SAM" id="MobiDB-lite"/>
    </source>
</evidence>
<accession>A0ABS1JXH3</accession>
<keyword evidence="3" id="KW-1185">Reference proteome</keyword>
<evidence type="ECO:0000313" key="2">
    <source>
        <dbReference type="EMBL" id="MBL0704059.1"/>
    </source>
</evidence>
<organism evidence="2 3">
    <name type="scientific">Sinomonas cellulolyticus</name>
    <dbReference type="NCBI Taxonomy" id="2801916"/>
    <lineage>
        <taxon>Bacteria</taxon>
        <taxon>Bacillati</taxon>
        <taxon>Actinomycetota</taxon>
        <taxon>Actinomycetes</taxon>
        <taxon>Micrococcales</taxon>
        <taxon>Micrococcaceae</taxon>
        <taxon>Sinomonas</taxon>
    </lineage>
</organism>
<name>A0ABS1JXH3_9MICC</name>
<dbReference type="Proteomes" id="UP000639051">
    <property type="component" value="Unassembled WGS sequence"/>
</dbReference>
<dbReference type="GO" id="GO:0016787">
    <property type="term" value="F:hydrolase activity"/>
    <property type="evidence" value="ECO:0007669"/>
    <property type="project" value="UniProtKB-KW"/>
</dbReference>
<comment type="caution">
    <text evidence="2">The sequence shown here is derived from an EMBL/GenBank/DDBJ whole genome shotgun (WGS) entry which is preliminary data.</text>
</comment>
<dbReference type="Gene3D" id="3.40.50.1820">
    <property type="entry name" value="alpha/beta hydrolase"/>
    <property type="match status" value="1"/>
</dbReference>
<reference evidence="2 3" key="1">
    <citation type="submission" date="2021-01" db="EMBL/GenBank/DDBJ databases">
        <title>Genome public.</title>
        <authorList>
            <person name="Liu C."/>
            <person name="Sun Q."/>
        </authorList>
    </citation>
    <scope>NUCLEOTIDE SEQUENCE [LARGE SCALE GENOMIC DNA]</scope>
    <source>
        <strain evidence="2 3">JC656</strain>
    </source>
</reference>
<dbReference type="InterPro" id="IPR029058">
    <property type="entry name" value="AB_hydrolase_fold"/>
</dbReference>
<dbReference type="EMBL" id="JAERRC010000005">
    <property type="protein sequence ID" value="MBL0704059.1"/>
    <property type="molecule type" value="Genomic_DNA"/>
</dbReference>